<dbReference type="EMBL" id="DS268111">
    <property type="protein sequence ID" value="KMM69531.1"/>
    <property type="molecule type" value="Genomic_DNA"/>
</dbReference>
<dbReference type="Proteomes" id="UP000054567">
    <property type="component" value="Unassembled WGS sequence"/>
</dbReference>
<protein>
    <submittedName>
        <fullName evidence="1">Uncharacterized protein</fullName>
    </submittedName>
</protein>
<accession>A0A0J6F925</accession>
<reference evidence="2" key="2">
    <citation type="journal article" date="2009" name="Genome Res.">
        <title>Comparative genomic analyses of the human fungal pathogens Coccidioides and their relatives.</title>
        <authorList>
            <person name="Sharpton T.J."/>
            <person name="Stajich J.E."/>
            <person name="Rounsley S.D."/>
            <person name="Gardner M.J."/>
            <person name="Wortman J.R."/>
            <person name="Jordar V.S."/>
            <person name="Maiti R."/>
            <person name="Kodira C.D."/>
            <person name="Neafsey D.E."/>
            <person name="Zeng Q."/>
            <person name="Hung C.-Y."/>
            <person name="McMahan C."/>
            <person name="Muszewska A."/>
            <person name="Grynberg M."/>
            <person name="Mandel M.A."/>
            <person name="Kellner E.M."/>
            <person name="Barker B.M."/>
            <person name="Galgiani J.N."/>
            <person name="Orbach M.J."/>
            <person name="Kirkland T.N."/>
            <person name="Cole G.T."/>
            <person name="Henn M.R."/>
            <person name="Birren B.W."/>
            <person name="Taylor J.W."/>
        </authorList>
    </citation>
    <scope>NUCLEOTIDE SEQUENCE [LARGE SCALE GENOMIC DNA]</scope>
    <source>
        <strain evidence="2">RMSCC 3488</strain>
    </source>
</reference>
<reference evidence="2" key="3">
    <citation type="journal article" date="2010" name="Genome Res.">
        <title>Population genomic sequencing of Coccidioides fungi reveals recent hybridization and transposon control.</title>
        <authorList>
            <person name="Neafsey D.E."/>
            <person name="Barker B.M."/>
            <person name="Sharpton T.J."/>
            <person name="Stajich J.E."/>
            <person name="Park D.J."/>
            <person name="Whiston E."/>
            <person name="Hung C.-Y."/>
            <person name="McMahan C."/>
            <person name="White J."/>
            <person name="Sykes S."/>
            <person name="Heiman D."/>
            <person name="Young S."/>
            <person name="Zeng Q."/>
            <person name="Abouelleil A."/>
            <person name="Aftuck L."/>
            <person name="Bessette D."/>
            <person name="Brown A."/>
            <person name="FitzGerald M."/>
            <person name="Lui A."/>
            <person name="Macdonald J.P."/>
            <person name="Priest M."/>
            <person name="Orbach M.J."/>
            <person name="Galgiani J.N."/>
            <person name="Kirkland T.N."/>
            <person name="Cole G.T."/>
            <person name="Birren B.W."/>
            <person name="Henn M.R."/>
            <person name="Taylor J.W."/>
            <person name="Rounsley S.D."/>
        </authorList>
    </citation>
    <scope>NUCLEOTIDE SEQUENCE [LARGE SCALE GENOMIC DNA]</scope>
    <source>
        <strain evidence="2">RMSCC 3488</strain>
    </source>
</reference>
<evidence type="ECO:0000313" key="1">
    <source>
        <dbReference type="EMBL" id="KMM69531.1"/>
    </source>
</evidence>
<name>A0A0J6F925_COCPO</name>
<organism evidence="1 2">
    <name type="scientific">Coccidioides posadasii RMSCC 3488</name>
    <dbReference type="NCBI Taxonomy" id="454284"/>
    <lineage>
        <taxon>Eukaryota</taxon>
        <taxon>Fungi</taxon>
        <taxon>Dikarya</taxon>
        <taxon>Ascomycota</taxon>
        <taxon>Pezizomycotina</taxon>
        <taxon>Eurotiomycetes</taxon>
        <taxon>Eurotiomycetidae</taxon>
        <taxon>Onygenales</taxon>
        <taxon>Onygenaceae</taxon>
        <taxon>Coccidioides</taxon>
    </lineage>
</organism>
<dbReference type="VEuPathDB" id="FungiDB:CPAG_05847"/>
<evidence type="ECO:0000313" key="2">
    <source>
        <dbReference type="Proteomes" id="UP000054567"/>
    </source>
</evidence>
<sequence>MVDGCVSDRTGERWQLLVTRPVLMNVESPSISDWTSRAARSDSVRSSVLNTVMALLVAEPRPQDQPYPWAPEWIVPSTNLLDADWRQAAMIVANRPNKAVTALLDFAEFSSAVSNQNGKTPVGRASRCIVGKLLRTL</sequence>
<gene>
    <name evidence="1" type="ORF">CPAG_05847</name>
</gene>
<reference evidence="1 2" key="1">
    <citation type="submission" date="2007-06" db="EMBL/GenBank/DDBJ databases">
        <title>The Genome Sequence of Coccidioides posadasii RMSCC_3488.</title>
        <authorList>
            <consortium name="Coccidioides Genome Resources Consortium"/>
            <consortium name="The Broad Institute Genome Sequencing Platform"/>
            <person name="Henn M.R."/>
            <person name="Sykes S."/>
            <person name="Young S."/>
            <person name="Jaffe D."/>
            <person name="Berlin A."/>
            <person name="Alvarez P."/>
            <person name="Butler J."/>
            <person name="Gnerre S."/>
            <person name="Grabherr M."/>
            <person name="Mauceli E."/>
            <person name="Brockman W."/>
            <person name="Kodira C."/>
            <person name="Alvarado L."/>
            <person name="Zeng Q."/>
            <person name="Crawford M."/>
            <person name="Antoine C."/>
            <person name="Devon K."/>
            <person name="Galgiani J."/>
            <person name="Orsborn K."/>
            <person name="Lewis M.L."/>
            <person name="Nusbaum C."/>
            <person name="Galagan J."/>
            <person name="Birren B."/>
        </authorList>
    </citation>
    <scope>NUCLEOTIDE SEQUENCE [LARGE SCALE GENOMIC DNA]</scope>
    <source>
        <strain evidence="1 2">RMSCC 3488</strain>
    </source>
</reference>
<dbReference type="AlphaFoldDB" id="A0A0J6F925"/>
<proteinExistence type="predicted"/>